<dbReference type="Proteomes" id="UP000199754">
    <property type="component" value="Chromosome"/>
</dbReference>
<protein>
    <submittedName>
        <fullName evidence="2">Uncharacterized protein</fullName>
    </submittedName>
</protein>
<evidence type="ECO:0000313" key="2">
    <source>
        <dbReference type="EMBL" id="ASM73891.1"/>
    </source>
</evidence>
<keyword evidence="3" id="KW-1185">Reference proteome</keyword>
<dbReference type="KEGG" id="spse:SULPSESMR1_03114"/>
<feature type="region of interest" description="Disordered" evidence="1">
    <location>
        <begin position="1"/>
        <end position="28"/>
    </location>
</feature>
<proteinExistence type="predicted"/>
<dbReference type="EMBL" id="CP022415">
    <property type="protein sequence ID" value="ASM73891.1"/>
    <property type="molecule type" value="Genomic_DNA"/>
</dbReference>
<gene>
    <name evidence="2" type="ORF">SULPSESMR1_03114</name>
</gene>
<evidence type="ECO:0000256" key="1">
    <source>
        <dbReference type="SAM" id="MobiDB-lite"/>
    </source>
</evidence>
<organism evidence="2 3">
    <name type="scientific">Pseudosulfitobacter pseudonitzschiae</name>
    <dbReference type="NCBI Taxonomy" id="1402135"/>
    <lineage>
        <taxon>Bacteria</taxon>
        <taxon>Pseudomonadati</taxon>
        <taxon>Pseudomonadota</taxon>
        <taxon>Alphaproteobacteria</taxon>
        <taxon>Rhodobacterales</taxon>
        <taxon>Roseobacteraceae</taxon>
        <taxon>Pseudosulfitobacter</taxon>
    </lineage>
</organism>
<sequence>MENKKRLDSLTADSIQEGRRLPSYSLAPEPPLMRGEGVGCAFGALDCFPTIHIGGALDGNLQLAETGECMLIYPVPVG</sequence>
<evidence type="ECO:0000313" key="3">
    <source>
        <dbReference type="Proteomes" id="UP000199754"/>
    </source>
</evidence>
<reference evidence="2 3" key="1">
    <citation type="submission" date="2017-07" db="EMBL/GenBank/DDBJ databases">
        <title>Genome Sequence of Sulfitobacter pseudonitzschiae Strain SMR1 Isolated from a culture of the Diatom Skeletonema marinoi.</title>
        <authorList>
            <person name="Topel M."/>
            <person name="Pinder M.I.M."/>
            <person name="Johansson O.N."/>
            <person name="Kourtchenko O."/>
            <person name="Godhe A."/>
            <person name="Clarke A.K."/>
        </authorList>
    </citation>
    <scope>NUCLEOTIDE SEQUENCE [LARGE SCALE GENOMIC DNA]</scope>
    <source>
        <strain evidence="2 3">SMR1</strain>
    </source>
</reference>
<dbReference type="AlphaFoldDB" id="A0A221K4G6"/>
<accession>A0A221K4G6</accession>
<name>A0A221K4G6_9RHOB</name>